<evidence type="ECO:0000313" key="3">
    <source>
        <dbReference type="EMBL" id="KAH8107967.1"/>
    </source>
</evidence>
<evidence type="ECO:0000256" key="2">
    <source>
        <dbReference type="SAM" id="Phobius"/>
    </source>
</evidence>
<dbReference type="AlphaFoldDB" id="A0A8K0V234"/>
<feature type="transmembrane region" description="Helical" evidence="2">
    <location>
        <begin position="177"/>
        <end position="202"/>
    </location>
</feature>
<dbReference type="EMBL" id="JAEVFJ010000001">
    <property type="protein sequence ID" value="KAH8107967.1"/>
    <property type="molecule type" value="Genomic_DNA"/>
</dbReference>
<keyword evidence="2" id="KW-0472">Membrane</keyword>
<feature type="transmembrane region" description="Helical" evidence="2">
    <location>
        <begin position="244"/>
        <end position="266"/>
    </location>
</feature>
<dbReference type="OrthoDB" id="3210850at2759"/>
<comment type="caution">
    <text evidence="3">The sequence shown here is derived from an EMBL/GenBank/DDBJ whole genome shotgun (WGS) entry which is preliminary data.</text>
</comment>
<reference evidence="3" key="1">
    <citation type="journal article" date="2021" name="New Phytol.">
        <title>Evolutionary innovations through gain and loss of genes in the ectomycorrhizal Boletales.</title>
        <authorList>
            <person name="Wu G."/>
            <person name="Miyauchi S."/>
            <person name="Morin E."/>
            <person name="Kuo A."/>
            <person name="Drula E."/>
            <person name="Varga T."/>
            <person name="Kohler A."/>
            <person name="Feng B."/>
            <person name="Cao Y."/>
            <person name="Lipzen A."/>
            <person name="Daum C."/>
            <person name="Hundley H."/>
            <person name="Pangilinan J."/>
            <person name="Johnson J."/>
            <person name="Barry K."/>
            <person name="LaButti K."/>
            <person name="Ng V."/>
            <person name="Ahrendt S."/>
            <person name="Min B."/>
            <person name="Choi I.G."/>
            <person name="Park H."/>
            <person name="Plett J.M."/>
            <person name="Magnuson J."/>
            <person name="Spatafora J.W."/>
            <person name="Nagy L.G."/>
            <person name="Henrissat B."/>
            <person name="Grigoriev I.V."/>
            <person name="Yang Z.L."/>
            <person name="Xu J."/>
            <person name="Martin F.M."/>
        </authorList>
    </citation>
    <scope>NUCLEOTIDE SEQUENCE</scope>
    <source>
        <strain evidence="3">KKN 215</strain>
    </source>
</reference>
<sequence length="440" mass="48075">MATSESHFTEVHMKFTSIGLKLVSLLINILGIALLSHFVSRRVQLADISSFYGFKDVSFARLCTVATFVDSWCFLFTSILLIHGLGLELNIGVCTAAIAICIGFYATSKLFIFLFLTEKVYIVWSSTERTPRWKSRVYIFCMFLMALYVAIGLHLIWDRRAYFRGSDGVCIIGLKRLGTLLLISYDTFLSLILLSLFLYPLIRARVRNQYLRSICKRAVCATTLMLGTSTTNILVLTIMDGQQQGWVCLACCGSDIIINAAVLFWATSGCSLRPIPPRVTDGQFTPNGAFTGPGVGISGTISGALSRRSTPPPSCPELSIDIDAIDSDSTSSSTATVFSPGGHSLSMDSKPPSSQSPQSPTHSLLWATPTTRPPFQRTESLVPSSESSPDSDSTSASVAPVRASQLSVILEEDEKDGRVMEVEEVEEIDIVGHRGEYLDV</sequence>
<protein>
    <submittedName>
        <fullName evidence="3">Uncharacterized protein</fullName>
    </submittedName>
</protein>
<dbReference type="PANTHER" id="PTHR38848">
    <property type="entry name" value="G-PROTEIN COUPLED RECEPTORS FAMILY 3 PROFILE DOMAIN-CONTAINING PROTEIN"/>
    <property type="match status" value="1"/>
</dbReference>
<feature type="transmembrane region" description="Helical" evidence="2">
    <location>
        <begin position="59"/>
        <end position="83"/>
    </location>
</feature>
<feature type="transmembrane region" description="Helical" evidence="2">
    <location>
        <begin position="214"/>
        <end position="238"/>
    </location>
</feature>
<organism evidence="3 4">
    <name type="scientific">Cristinia sonorae</name>
    <dbReference type="NCBI Taxonomy" id="1940300"/>
    <lineage>
        <taxon>Eukaryota</taxon>
        <taxon>Fungi</taxon>
        <taxon>Dikarya</taxon>
        <taxon>Basidiomycota</taxon>
        <taxon>Agaricomycotina</taxon>
        <taxon>Agaricomycetes</taxon>
        <taxon>Agaricomycetidae</taxon>
        <taxon>Agaricales</taxon>
        <taxon>Pleurotineae</taxon>
        <taxon>Stephanosporaceae</taxon>
        <taxon>Cristinia</taxon>
    </lineage>
</organism>
<dbReference type="Proteomes" id="UP000813824">
    <property type="component" value="Unassembled WGS sequence"/>
</dbReference>
<feature type="region of interest" description="Disordered" evidence="1">
    <location>
        <begin position="301"/>
        <end position="320"/>
    </location>
</feature>
<feature type="transmembrane region" description="Helical" evidence="2">
    <location>
        <begin position="89"/>
        <end position="116"/>
    </location>
</feature>
<evidence type="ECO:0000313" key="4">
    <source>
        <dbReference type="Proteomes" id="UP000813824"/>
    </source>
</evidence>
<evidence type="ECO:0000256" key="1">
    <source>
        <dbReference type="SAM" id="MobiDB-lite"/>
    </source>
</evidence>
<keyword evidence="2" id="KW-1133">Transmembrane helix</keyword>
<gene>
    <name evidence="3" type="ORF">BXZ70DRAFT_1003387</name>
</gene>
<feature type="transmembrane region" description="Helical" evidence="2">
    <location>
        <begin position="137"/>
        <end position="157"/>
    </location>
</feature>
<dbReference type="PANTHER" id="PTHR38848:SF3">
    <property type="entry name" value="G-PROTEIN COUPLED RECEPTORS FAMILY 3 PROFILE DOMAIN-CONTAINING PROTEIN"/>
    <property type="match status" value="1"/>
</dbReference>
<feature type="compositionally biased region" description="Low complexity" evidence="1">
    <location>
        <begin position="378"/>
        <end position="399"/>
    </location>
</feature>
<keyword evidence="2" id="KW-0812">Transmembrane</keyword>
<keyword evidence="4" id="KW-1185">Reference proteome</keyword>
<name>A0A8K0V234_9AGAR</name>
<feature type="compositionally biased region" description="Low complexity" evidence="1">
    <location>
        <begin position="344"/>
        <end position="363"/>
    </location>
</feature>
<accession>A0A8K0V234</accession>
<feature type="compositionally biased region" description="Low complexity" evidence="1">
    <location>
        <begin position="326"/>
        <end position="336"/>
    </location>
</feature>
<feature type="transmembrane region" description="Helical" evidence="2">
    <location>
        <begin position="20"/>
        <end position="39"/>
    </location>
</feature>
<feature type="region of interest" description="Disordered" evidence="1">
    <location>
        <begin position="326"/>
        <end position="406"/>
    </location>
</feature>
<proteinExistence type="predicted"/>